<dbReference type="HOGENOM" id="CLU_032214_0_0_2"/>
<dbReference type="PANTHER" id="PTHR42731">
    <property type="entry name" value="SLL1084 PROTEIN"/>
    <property type="match status" value="1"/>
</dbReference>
<dbReference type="GeneID" id="9753099"/>
<protein>
    <submittedName>
        <fullName evidence="2">Radical SAM domain protein</fullName>
    </submittedName>
</protein>
<dbReference type="SMART" id="SM00729">
    <property type="entry name" value="Elp3"/>
    <property type="match status" value="1"/>
</dbReference>
<dbReference type="Pfam" id="PF04055">
    <property type="entry name" value="Radical_SAM"/>
    <property type="match status" value="1"/>
</dbReference>
<dbReference type="Proteomes" id="UP000006681">
    <property type="component" value="Chromosome"/>
</dbReference>
<keyword evidence="3" id="KW-1185">Reference proteome</keyword>
<dbReference type="SUPFAM" id="SSF102114">
    <property type="entry name" value="Radical SAM enzymes"/>
    <property type="match status" value="1"/>
</dbReference>
<evidence type="ECO:0000313" key="3">
    <source>
        <dbReference type="Proteomes" id="UP000006681"/>
    </source>
</evidence>
<dbReference type="InterPro" id="IPR058240">
    <property type="entry name" value="rSAM_sf"/>
</dbReference>
<dbReference type="GO" id="GO:0051536">
    <property type="term" value="F:iron-sulfur cluster binding"/>
    <property type="evidence" value="ECO:0007669"/>
    <property type="project" value="InterPro"/>
</dbReference>
<dbReference type="Gene3D" id="3.80.30.20">
    <property type="entry name" value="tm_1862 like domain"/>
    <property type="match status" value="1"/>
</dbReference>
<dbReference type="eggNOG" id="arCOG01357">
    <property type="taxonomic scope" value="Archaea"/>
</dbReference>
<organism evidence="2 3">
    <name type="scientific">Vulcanisaeta distributa (strain DSM 14429 / JCM 11212 / NBRC 100878 / IC-017)</name>
    <dbReference type="NCBI Taxonomy" id="572478"/>
    <lineage>
        <taxon>Archaea</taxon>
        <taxon>Thermoproteota</taxon>
        <taxon>Thermoprotei</taxon>
        <taxon>Thermoproteales</taxon>
        <taxon>Thermoproteaceae</taxon>
        <taxon>Vulcanisaeta</taxon>
    </lineage>
</organism>
<dbReference type="GO" id="GO:0003824">
    <property type="term" value="F:catalytic activity"/>
    <property type="evidence" value="ECO:0007669"/>
    <property type="project" value="InterPro"/>
</dbReference>
<reference evidence="3" key="2">
    <citation type="journal article" date="2010" name="Stand. Genomic Sci.">
        <title>Complete genome sequence of Vulcanisaeta distributa type strain (IC-017T).</title>
        <authorList>
            <person name="Mavromatis K."/>
            <person name="Sikorski J."/>
            <person name="Pabst E."/>
            <person name="Teshima H."/>
            <person name="Lapidus A."/>
            <person name="Lucas S."/>
            <person name="Nolan M."/>
            <person name="Glavina Del Rio T."/>
            <person name="Cheng J."/>
            <person name="Bruce D."/>
            <person name="Goodwin L."/>
            <person name="Pitluck S."/>
            <person name="Liolios K."/>
            <person name="Ivanova N."/>
            <person name="Mikhailova N."/>
            <person name="Pati A."/>
            <person name="Chen A."/>
            <person name="Palaniappan K."/>
            <person name="Land M."/>
            <person name="Hauser L."/>
            <person name="Chang Y."/>
            <person name="Jeffries C."/>
            <person name="Rohde M."/>
            <person name="Spring S."/>
            <person name="Goker M."/>
            <person name="Wirth R."/>
            <person name="Woyke T."/>
            <person name="Bristow J."/>
            <person name="Eisen J."/>
            <person name="Markowitz V."/>
            <person name="Hugenholtz P."/>
            <person name="Klenk H."/>
            <person name="Kyrpides N."/>
        </authorList>
    </citation>
    <scope>NUCLEOTIDE SEQUENCE [LARGE SCALE GENOMIC DNA]</scope>
    <source>
        <strain evidence="3">DSM 14429 / JCM 11212 / NBRC 100878 / IC-017</strain>
    </source>
</reference>
<dbReference type="InterPro" id="IPR023404">
    <property type="entry name" value="rSAM_horseshoe"/>
</dbReference>
<proteinExistence type="predicted"/>
<reference evidence="2 3" key="1">
    <citation type="journal article" date="2010" name="Stand. Genomic Sci.">
        <title>Complete genome sequence of Vulcanisaeta distributa type strain (IC-017).</title>
        <authorList>
            <person name="Mavromatis K."/>
            <person name="Sikorski J."/>
            <person name="Pabst E."/>
            <person name="Teshima H."/>
            <person name="Lapidus A."/>
            <person name="Lucas S."/>
            <person name="Nolan M."/>
            <person name="Glavina Del Rio T."/>
            <person name="Cheng J.F."/>
            <person name="Bruce D."/>
            <person name="Goodwin L."/>
            <person name="Pitluck S."/>
            <person name="Liolios K."/>
            <person name="Ivanova N."/>
            <person name="Mikhailova N."/>
            <person name="Pati A."/>
            <person name="Chen A."/>
            <person name="Palaniappan K."/>
            <person name="Land M."/>
            <person name="Hauser L."/>
            <person name="Chang Y.J."/>
            <person name="Jeffries C.D."/>
            <person name="Rohde M."/>
            <person name="Spring S."/>
            <person name="Goker M."/>
            <person name="Wirth R."/>
            <person name="Woyke T."/>
            <person name="Bristow J."/>
            <person name="Eisen J.A."/>
            <person name="Markowitz V."/>
            <person name="Hugenholtz P."/>
            <person name="Klenk H.P."/>
            <person name="Kyrpides N.C."/>
        </authorList>
    </citation>
    <scope>NUCLEOTIDE SEQUENCE [LARGE SCALE GENOMIC DNA]</scope>
    <source>
        <strain evidence="3">DSM 14429 / JCM 11212 / NBRC 100878 / IC-017</strain>
    </source>
</reference>
<sequence length="565" mass="63605">MKKGFYLLQVCGRSVSFGGYPIVLTGEIATMSDTHGSSVVGFASAIPENYFRDWVARRFFRVKSDKDGRVLRAPYGLAKVEAALLAHGYTRNDVIVADPYKLDKVIGPNTRIVGIYVMDPLGLSFGSGILYWILKLADLPYRGLPYIAKSFLQVINHPAIKRHRSHLKIVVGGPAGWQIVDTGRQDELGIDVVYEGEFEEDGPQLFDKIMKGEPVPSRVVAHRPVPIDMVPTIVTPSIGGMVEVTRGCGRGCQFCTPTLSGMIRSFPFEGHIDREIKLNIEVGGFKEITLHSDEFFRYGAKGIEPNPDKVLDLTIKAYKLVKSYGDDYEITTDFTTAAVVKYAPKMVKEVSEYMNEGGTWHFIEMGIETGSPRLLRLLMAGKALPYKPEQYPDVVEEAIGILNDNYWVVVGTMILNLPGETDDDVIKSLELLDRLKRLRVLTFPLPFIPMGALRRRDFTVLDKILDDPLRREFILKALIKSFEEAKAFSDLITRKVENFIVKRLIKYIAVGSFNLVLKRYKEKLGSLIEQYGEFRERIKEEVSKAVITIKMNKDSDEQLSDDSQA</sequence>
<dbReference type="SFLD" id="SFLDG01082">
    <property type="entry name" value="B12-binding_domain_containing"/>
    <property type="match status" value="1"/>
</dbReference>
<dbReference type="PROSITE" id="PS51918">
    <property type="entry name" value="RADICAL_SAM"/>
    <property type="match status" value="1"/>
</dbReference>
<dbReference type="RefSeq" id="WP_013337240.1">
    <property type="nucleotide sequence ID" value="NC_014537.1"/>
</dbReference>
<dbReference type="STRING" id="572478.Vdis_2146"/>
<evidence type="ECO:0000259" key="1">
    <source>
        <dbReference type="PROSITE" id="PS51918"/>
    </source>
</evidence>
<dbReference type="CDD" id="cd01335">
    <property type="entry name" value="Radical_SAM"/>
    <property type="match status" value="1"/>
</dbReference>
<feature type="domain" description="Radical SAM core" evidence="1">
    <location>
        <begin position="234"/>
        <end position="485"/>
    </location>
</feature>
<dbReference type="InterPro" id="IPR006638">
    <property type="entry name" value="Elp3/MiaA/NifB-like_rSAM"/>
</dbReference>
<dbReference type="PANTHER" id="PTHR42731:SF4">
    <property type="entry name" value="RADICAL SAM DOMAIN PROTEIN"/>
    <property type="match status" value="1"/>
</dbReference>
<dbReference type="InterPro" id="IPR007197">
    <property type="entry name" value="rSAM"/>
</dbReference>
<evidence type="ECO:0000313" key="2">
    <source>
        <dbReference type="EMBL" id="ADN51515.1"/>
    </source>
</evidence>
<dbReference type="KEGG" id="vdi:Vdis_2146"/>
<gene>
    <name evidence="2" type="ordered locus">Vdis_2146</name>
</gene>
<dbReference type="EMBL" id="CP002100">
    <property type="protein sequence ID" value="ADN51515.1"/>
    <property type="molecule type" value="Genomic_DNA"/>
</dbReference>
<accession>E1QPV5</accession>
<name>E1QPV5_VULDI</name>
<dbReference type="SFLD" id="SFLDS00029">
    <property type="entry name" value="Radical_SAM"/>
    <property type="match status" value="1"/>
</dbReference>
<dbReference type="AlphaFoldDB" id="E1QPV5"/>